<keyword evidence="1" id="KW-1133">Transmembrane helix</keyword>
<keyword evidence="1" id="KW-0812">Transmembrane</keyword>
<accession>A0A090CYS5</accession>
<feature type="transmembrane region" description="Helical" evidence="1">
    <location>
        <begin position="96"/>
        <end position="117"/>
    </location>
</feature>
<reference evidence="2" key="1">
    <citation type="submission" date="2013-12" db="EMBL/GenBank/DDBJ databases">
        <authorList>
            <person name="Linke B."/>
        </authorList>
    </citation>
    <scope>NUCLEOTIDE SEQUENCE [LARGE SCALE GENOMIC DNA]</scope>
    <source>
        <strain evidence="2">CRIB-18</strain>
    </source>
</reference>
<proteinExistence type="predicted"/>
<evidence type="ECO:0000313" key="2">
    <source>
        <dbReference type="EMBL" id="CDR33842.1"/>
    </source>
</evidence>
<dbReference type="STRING" id="1437425.CSEC_1015"/>
<keyword evidence="1" id="KW-0472">Membrane</keyword>
<gene>
    <name evidence="2" type="ORF">CSEC_1015</name>
</gene>
<organism evidence="2 3">
    <name type="scientific">Candidatus Criblamydia sequanensis CRIB-18</name>
    <dbReference type="NCBI Taxonomy" id="1437425"/>
    <lineage>
        <taxon>Bacteria</taxon>
        <taxon>Pseudomonadati</taxon>
        <taxon>Chlamydiota</taxon>
        <taxon>Chlamydiia</taxon>
        <taxon>Parachlamydiales</taxon>
        <taxon>Candidatus Criblamydiaceae</taxon>
        <taxon>Candidatus Criblamydia</taxon>
    </lineage>
</organism>
<keyword evidence="3" id="KW-1185">Reference proteome</keyword>
<dbReference type="RefSeq" id="WP_041017381.1">
    <property type="nucleotide sequence ID" value="NZ_CCEJ010000004.1"/>
</dbReference>
<evidence type="ECO:0000256" key="1">
    <source>
        <dbReference type="SAM" id="Phobius"/>
    </source>
</evidence>
<reference evidence="2" key="2">
    <citation type="submission" date="2014-09" db="EMBL/GenBank/DDBJ databases">
        <title>Criblamydia sequanensis harbors a mega-plasmid encoding arsenite resistance.</title>
        <authorList>
            <person name="Bertelli C."/>
            <person name="Goesmann A."/>
            <person name="Greub G."/>
        </authorList>
    </citation>
    <scope>NUCLEOTIDE SEQUENCE [LARGE SCALE GENOMIC DNA]</scope>
    <source>
        <strain evidence="2">CRIB-18</strain>
    </source>
</reference>
<dbReference type="CDD" id="cd22744">
    <property type="entry name" value="OTU"/>
    <property type="match status" value="1"/>
</dbReference>
<evidence type="ECO:0000313" key="3">
    <source>
        <dbReference type="Proteomes" id="UP000031552"/>
    </source>
</evidence>
<dbReference type="OrthoDB" id="22148at2"/>
<dbReference type="Proteomes" id="UP000031552">
    <property type="component" value="Unassembled WGS sequence"/>
</dbReference>
<dbReference type="AlphaFoldDB" id="A0A090CYS5"/>
<name>A0A090CYS5_9BACT</name>
<protein>
    <submittedName>
        <fullName evidence="2">Membrane protein</fullName>
    </submittedName>
</protein>
<comment type="caution">
    <text evidence="2">The sequence shown here is derived from an EMBL/GenBank/DDBJ whole genome shotgun (WGS) entry which is preliminary data.</text>
</comment>
<dbReference type="eggNOG" id="ENOG5033SXE">
    <property type="taxonomic scope" value="Bacteria"/>
</dbReference>
<dbReference type="EMBL" id="CCEJ010000004">
    <property type="protein sequence ID" value="CDR33842.1"/>
    <property type="molecule type" value="Genomic_DNA"/>
</dbReference>
<sequence length="770" mass="88343">MIHSNNQQRFQYLPFEHPNEFFNRNPGWRHAFYMAARAFDAYENPENRNNLGWEVMRVKEQNPGDSAGLVISKTVNGQLNFIQEEKQSLIVRIIRVFGVFLLNLATLGLFSLISHLINQRKIEAVSKELAFNQEFNNENVSRSLRTNASFEKMERSIQKLSQLSPMDLTESSRFTLPFEEQKAHESWMRRENLLLSEFIQDAENKRQLQLEREKEKTKSSVSNEGWVEGLYRKRDTDPTDIPGKFQDSFKSKKSIYSGKWVNDKKDMDSLLASTFDHALKTLLELAKRTGIHFNKSRKLLSETVISGDIELRKHQDSLNAVHAFMAFLLVNQAGMDRDCRNNLRLLLNDYGLSVRPSLAFRTKNPDLSKNPEGPKEIILFKNNDDWTPRKETLVPFGVDPFGAKWCLERLKKHHHHLIHLLLEPLLSDDNPILQEAKALKASNSELGVLLKTAESLLSDIGAIFLENYGAMILKKWDEFATDDRALPFCKNEKSVEEQEIDELNSITSFEPLKNPLFFNMKDSPLFQILENTRKLIEPIWTNLPNVLQKKFNDSKGLIELGKVNGGLDDIKDQYYCMHLNINNERCLFSALAVCLLQGARSKMNLDPKLLKQAIAAYLMSGGNKSPRIQALIIAEVKNYRLNSIKEYVDALLTDRINPALFGTLELELIANALAIHIEVFRTGAPYSIIGGRKTSSIHYGPKNAETRIVLFCKPNNTFYALFPMVKKPIGMVRTPEQAALQFANLYWGANNNIEYNQWSSFSYPRQSNLF</sequence>